<feature type="compositionally biased region" description="Low complexity" evidence="1">
    <location>
        <begin position="301"/>
        <end position="311"/>
    </location>
</feature>
<gene>
    <name evidence="3" type="ORF">LY89DRAFT_612453</name>
</gene>
<dbReference type="Proteomes" id="UP000070700">
    <property type="component" value="Unassembled WGS sequence"/>
</dbReference>
<accession>A0A194XFT6</accession>
<dbReference type="InParanoid" id="A0A194XFT6"/>
<evidence type="ECO:0000313" key="4">
    <source>
        <dbReference type="Proteomes" id="UP000070700"/>
    </source>
</evidence>
<keyword evidence="4" id="KW-1185">Reference proteome</keyword>
<evidence type="ECO:0000256" key="1">
    <source>
        <dbReference type="SAM" id="MobiDB-lite"/>
    </source>
</evidence>
<evidence type="ECO:0000313" key="3">
    <source>
        <dbReference type="EMBL" id="KUJ19033.1"/>
    </source>
</evidence>
<dbReference type="Pfam" id="PF24483">
    <property type="entry name" value="DUF7582"/>
    <property type="match status" value="1"/>
</dbReference>
<dbReference type="KEGG" id="psco:LY89DRAFT_612453"/>
<dbReference type="RefSeq" id="XP_018073388.1">
    <property type="nucleotide sequence ID" value="XM_018210622.1"/>
</dbReference>
<name>A0A194XFT6_MOLSC</name>
<organism evidence="3 4">
    <name type="scientific">Mollisia scopiformis</name>
    <name type="common">Conifer needle endophyte fungus</name>
    <name type="synonym">Phialocephala scopiformis</name>
    <dbReference type="NCBI Taxonomy" id="149040"/>
    <lineage>
        <taxon>Eukaryota</taxon>
        <taxon>Fungi</taxon>
        <taxon>Dikarya</taxon>
        <taxon>Ascomycota</taxon>
        <taxon>Pezizomycotina</taxon>
        <taxon>Leotiomycetes</taxon>
        <taxon>Helotiales</taxon>
        <taxon>Mollisiaceae</taxon>
        <taxon>Mollisia</taxon>
    </lineage>
</organism>
<protein>
    <recommendedName>
        <fullName evidence="2">DUF7582 domain-containing protein</fullName>
    </recommendedName>
</protein>
<feature type="region of interest" description="Disordered" evidence="1">
    <location>
        <begin position="66"/>
        <end position="108"/>
    </location>
</feature>
<dbReference type="EMBL" id="KQ947411">
    <property type="protein sequence ID" value="KUJ19033.1"/>
    <property type="molecule type" value="Genomic_DNA"/>
</dbReference>
<dbReference type="STRING" id="149040.A0A194XFT6"/>
<proteinExistence type="predicted"/>
<feature type="compositionally biased region" description="Low complexity" evidence="1">
    <location>
        <begin position="73"/>
        <end position="98"/>
    </location>
</feature>
<reference evidence="3 4" key="1">
    <citation type="submission" date="2015-10" db="EMBL/GenBank/DDBJ databases">
        <title>Full genome of DAOMC 229536 Phialocephala scopiformis, a fungal endophyte of spruce producing the potent anti-insectan compound rugulosin.</title>
        <authorList>
            <consortium name="DOE Joint Genome Institute"/>
            <person name="Walker A.K."/>
            <person name="Frasz S.L."/>
            <person name="Seifert K.A."/>
            <person name="Miller J.D."/>
            <person name="Mondo S.J."/>
            <person name="Labutti K."/>
            <person name="Lipzen A."/>
            <person name="Dockter R."/>
            <person name="Kennedy M."/>
            <person name="Grigoriev I.V."/>
            <person name="Spatafora J.W."/>
        </authorList>
    </citation>
    <scope>NUCLEOTIDE SEQUENCE [LARGE SCALE GENOMIC DNA]</scope>
    <source>
        <strain evidence="3 4">CBS 120377</strain>
    </source>
</reference>
<dbReference type="InterPro" id="IPR056004">
    <property type="entry name" value="DUF7582"/>
</dbReference>
<dbReference type="AlphaFoldDB" id="A0A194XFT6"/>
<dbReference type="OrthoDB" id="5350192at2759"/>
<evidence type="ECO:0000259" key="2">
    <source>
        <dbReference type="Pfam" id="PF24483"/>
    </source>
</evidence>
<feature type="domain" description="DUF7582" evidence="2">
    <location>
        <begin position="104"/>
        <end position="257"/>
    </location>
</feature>
<feature type="region of interest" description="Disordered" evidence="1">
    <location>
        <begin position="300"/>
        <end position="340"/>
    </location>
</feature>
<dbReference type="GeneID" id="28820348"/>
<sequence>MPITKSCISPPIEAGQSLLDAMQLPPQFTNALEYVSSRLARKRLHLSLIVVRKDVQIPGSPFAQCPQSPATFKRSASKSSLSSVSSSSSTSSTASVSRTIRPSLPTSPNPFGVSLMHASTLTEKAERILQHTVAKAEKKFSIGSGWLSSQPLPTLQASSTNDLIRRSLIQNEVIFSSEGLTLLSLDHVYTFKSQLHTYSRSLAPSDLTCAVDELRRLVLAQGGRRVTKGYLMRAYDWLGISLSALVDVNEGYKFAYGGSQRFGGIEVQNEERRTPPPLNTFFATRDLKLMNTYVAYEDQSSEGTSSLGSASQEESVVSRWREDRGPHLRGPATPNGFEDLTPVTQEEWSFLINSDSWNGARTVAIETC</sequence>